<feature type="transmembrane region" description="Helical" evidence="6">
    <location>
        <begin position="412"/>
        <end position="431"/>
    </location>
</feature>
<feature type="transmembrane region" description="Helical" evidence="6">
    <location>
        <begin position="379"/>
        <end position="400"/>
    </location>
</feature>
<evidence type="ECO:0000256" key="1">
    <source>
        <dbReference type="ARBA" id="ARBA00004141"/>
    </source>
</evidence>
<dbReference type="Gene3D" id="1.20.1740.10">
    <property type="entry name" value="Amino acid/polyamine transporter I"/>
    <property type="match status" value="1"/>
</dbReference>
<feature type="transmembrane region" description="Helical" evidence="6">
    <location>
        <begin position="165"/>
        <end position="188"/>
    </location>
</feature>
<sequence length="649" mass="69367">MSILDKVVGSALATEEEHGQRISAKTGVAVFGLDALSSAAYGPEAALTLLIPLGFLGSSYLLPITAVVILLLTIVFFSYRQTIDAYPNGGGSYSVAGANLGTTFGLLAGAALMIDYILNVAVGIAAGVGAIVSAVPALQSHMVALCVGILLLLAFLNLRGVKDTGVAFVLPTYWFVFALVALIVAGGWKILSSHGHVVPVVALPLPSAATLAVPGLWLVLKAFASGCTAMTGVEAVSNGVTAFQQPASNLAKRSLTIIIGVLIALLAGLAWLVHAYGVTATDPTAPGYQSVLSILLGAVAGRGTFYYFAMIGITLVLCLSANTSYADFPRLCRVMALDSFLPSVFRVRGRRLVYTHGIVALTVFAGALLIGFGGITDRLIPLFAVGAFLAFTLSQAGMVVHWWRRKKFAMASVNAIGAAATGMTVLIVMVAKFRDGAWITLILIPVLYALMVSIRLHYHRVAKNITTCAPLTVRSKEEPIVILPIDRWSRVSRKALSFAMRISSDVRAVHVDGCGSHTMLESQWPEVVEEPARVAGVPAPTLTTLHSPYRFVVHPVLKFVFEVERQNPDSLIAVVIPELVERRWYHHLLHNQRSAIIKATLFLRGTKRMMVINVPWYVERGDQEALAAAERSQATRGPRRPGVLAASTD</sequence>
<dbReference type="InterPro" id="IPR002293">
    <property type="entry name" value="AA/rel_permease1"/>
</dbReference>
<dbReference type="InterPro" id="IPR053153">
    <property type="entry name" value="APC_K+_Transporter"/>
</dbReference>
<evidence type="ECO:0000256" key="3">
    <source>
        <dbReference type="ARBA" id="ARBA00022989"/>
    </source>
</evidence>
<feature type="transmembrane region" description="Helical" evidence="6">
    <location>
        <begin position="141"/>
        <end position="158"/>
    </location>
</feature>
<dbReference type="PANTHER" id="PTHR47704:SF1">
    <property type="entry name" value="POTASSIUM TRANSPORTER KIMA"/>
    <property type="match status" value="1"/>
</dbReference>
<dbReference type="OrthoDB" id="9759676at2"/>
<evidence type="ECO:0000313" key="7">
    <source>
        <dbReference type="EMBL" id="QEE27364.1"/>
    </source>
</evidence>
<dbReference type="EMBL" id="CP042806">
    <property type="protein sequence ID" value="QEE27364.1"/>
    <property type="molecule type" value="Genomic_DNA"/>
</dbReference>
<comment type="subcellular location">
    <subcellularLocation>
        <location evidence="1">Membrane</location>
        <topology evidence="1">Multi-pass membrane protein</topology>
    </subcellularLocation>
</comment>
<evidence type="ECO:0000256" key="4">
    <source>
        <dbReference type="ARBA" id="ARBA00023136"/>
    </source>
</evidence>
<dbReference type="RefSeq" id="WP_147646556.1">
    <property type="nucleotide sequence ID" value="NZ_CP042806.1"/>
</dbReference>
<evidence type="ECO:0000256" key="2">
    <source>
        <dbReference type="ARBA" id="ARBA00022692"/>
    </source>
</evidence>
<name>A0A5B9E745_9BACT</name>
<feature type="transmembrane region" description="Helical" evidence="6">
    <location>
        <begin position="116"/>
        <end position="135"/>
    </location>
</feature>
<dbReference type="GO" id="GO:0022857">
    <property type="term" value="F:transmembrane transporter activity"/>
    <property type="evidence" value="ECO:0007669"/>
    <property type="project" value="InterPro"/>
</dbReference>
<feature type="transmembrane region" description="Helical" evidence="6">
    <location>
        <begin position="255"/>
        <end position="276"/>
    </location>
</feature>
<protein>
    <submittedName>
        <fullName evidence="7">APC family permease</fullName>
    </submittedName>
</protein>
<evidence type="ECO:0000313" key="8">
    <source>
        <dbReference type="Proteomes" id="UP000321820"/>
    </source>
</evidence>
<dbReference type="Proteomes" id="UP000321820">
    <property type="component" value="Chromosome"/>
</dbReference>
<feature type="region of interest" description="Disordered" evidence="5">
    <location>
        <begin position="629"/>
        <end position="649"/>
    </location>
</feature>
<organism evidence="7 8">
    <name type="scientific">Terriglobus albidus</name>
    <dbReference type="NCBI Taxonomy" id="1592106"/>
    <lineage>
        <taxon>Bacteria</taxon>
        <taxon>Pseudomonadati</taxon>
        <taxon>Acidobacteriota</taxon>
        <taxon>Terriglobia</taxon>
        <taxon>Terriglobales</taxon>
        <taxon>Acidobacteriaceae</taxon>
        <taxon>Terriglobus</taxon>
    </lineage>
</organism>
<keyword evidence="3 6" id="KW-1133">Transmembrane helix</keyword>
<dbReference type="AlphaFoldDB" id="A0A5B9E745"/>
<keyword evidence="4 6" id="KW-0472">Membrane</keyword>
<feature type="transmembrane region" description="Helical" evidence="6">
    <location>
        <begin position="91"/>
        <end position="109"/>
    </location>
</feature>
<feature type="transmembrane region" description="Helical" evidence="6">
    <location>
        <begin position="437"/>
        <end position="456"/>
    </location>
</feature>
<proteinExistence type="predicted"/>
<dbReference type="GO" id="GO:0016020">
    <property type="term" value="C:membrane"/>
    <property type="evidence" value="ECO:0007669"/>
    <property type="project" value="UniProtKB-SubCell"/>
</dbReference>
<dbReference type="Pfam" id="PF13520">
    <property type="entry name" value="AA_permease_2"/>
    <property type="match status" value="1"/>
</dbReference>
<gene>
    <name evidence="7" type="ORF">FTW19_04660</name>
</gene>
<evidence type="ECO:0000256" key="6">
    <source>
        <dbReference type="SAM" id="Phobius"/>
    </source>
</evidence>
<accession>A0A5B9E745</accession>
<feature type="transmembrane region" description="Helical" evidence="6">
    <location>
        <begin position="60"/>
        <end position="79"/>
    </location>
</feature>
<dbReference type="KEGG" id="talb:FTW19_04660"/>
<reference evidence="7 8" key="1">
    <citation type="submission" date="2019-08" db="EMBL/GenBank/DDBJ databases">
        <title>Complete genome sequence of Terriglobus albidus strain ORNL.</title>
        <authorList>
            <person name="Podar M."/>
        </authorList>
    </citation>
    <scope>NUCLEOTIDE SEQUENCE [LARGE SCALE GENOMIC DNA]</scope>
    <source>
        <strain evidence="7 8">ORNL</strain>
    </source>
</reference>
<feature type="transmembrane region" description="Helical" evidence="6">
    <location>
        <begin position="200"/>
        <end position="220"/>
    </location>
</feature>
<keyword evidence="2 6" id="KW-0812">Transmembrane</keyword>
<keyword evidence="8" id="KW-1185">Reference proteome</keyword>
<dbReference type="PANTHER" id="PTHR47704">
    <property type="entry name" value="POTASSIUM TRANSPORTER KIMA"/>
    <property type="match status" value="1"/>
</dbReference>
<evidence type="ECO:0000256" key="5">
    <source>
        <dbReference type="SAM" id="MobiDB-lite"/>
    </source>
</evidence>
<feature type="transmembrane region" description="Helical" evidence="6">
    <location>
        <begin position="352"/>
        <end position="373"/>
    </location>
</feature>
<feature type="transmembrane region" description="Helical" evidence="6">
    <location>
        <begin position="305"/>
        <end position="325"/>
    </location>
</feature>